<dbReference type="GO" id="GO:0005524">
    <property type="term" value="F:ATP binding"/>
    <property type="evidence" value="ECO:0007669"/>
    <property type="project" value="InterPro"/>
</dbReference>
<dbReference type="OrthoDB" id="1911848at2759"/>
<dbReference type="PANTHER" id="PTHR37542:SF3">
    <property type="entry name" value="PRION-INHIBITION AND PROPAGATION HELO DOMAIN-CONTAINING PROTEIN"/>
    <property type="match status" value="1"/>
</dbReference>
<dbReference type="SUPFAM" id="SSF56112">
    <property type="entry name" value="Protein kinase-like (PK-like)"/>
    <property type="match status" value="1"/>
</dbReference>
<feature type="domain" description="Protein kinase" evidence="1">
    <location>
        <begin position="44"/>
        <end position="341"/>
    </location>
</feature>
<gene>
    <name evidence="2" type="ORF">Z519_00986</name>
</gene>
<accession>A0A0D2I0R8</accession>
<dbReference type="EMBL" id="KN846980">
    <property type="protein sequence ID" value="KIW99323.1"/>
    <property type="molecule type" value="Genomic_DNA"/>
</dbReference>
<dbReference type="InterPro" id="IPR011009">
    <property type="entry name" value="Kinase-like_dom_sf"/>
</dbReference>
<dbReference type="RefSeq" id="XP_016625992.1">
    <property type="nucleotide sequence ID" value="XM_016758743.1"/>
</dbReference>
<protein>
    <recommendedName>
        <fullName evidence="1">Protein kinase domain-containing protein</fullName>
    </recommendedName>
</protein>
<evidence type="ECO:0000313" key="2">
    <source>
        <dbReference type="EMBL" id="KIW99323.1"/>
    </source>
</evidence>
<name>A0A0D2I0R8_CLAB1</name>
<sequence>MDPYSAATGTLNLFRDVYRVTKFISQTVREIKSKDEDWKALQNKFEHEVTARGYFGPMFLEKDNTLDNLVTSVDCQPWVEDVGRVLERQLGLLTQYQKLANAYDINSQRPPSVAAGLSERSPSSFRVIKNAFIFDYPEENCDKSDVINLLSLLEGVKTTYRHLSLNLRFRIASTITKTVASFHADGWIHKSIHLRSVVIFRSSDPAPDFEKLYLVNFAHARLEMVETNRLQFEVEGDIYRHPKKQGLLSANSTRIHDAYALGILLLEIGQWKAASRVSTDRFGAEPTAATLVKAQEAFVSAAGQYLPHATGDEYSQAARICLSDELASVQKRTNFSLIFLE</sequence>
<dbReference type="InterPro" id="IPR000719">
    <property type="entry name" value="Prot_kinase_dom"/>
</dbReference>
<evidence type="ECO:0000259" key="1">
    <source>
        <dbReference type="PROSITE" id="PS50011"/>
    </source>
</evidence>
<dbReference type="Proteomes" id="UP000053789">
    <property type="component" value="Unassembled WGS sequence"/>
</dbReference>
<reference evidence="2" key="1">
    <citation type="submission" date="2015-01" db="EMBL/GenBank/DDBJ databases">
        <title>The Genome Sequence of Cladophialophora bantiana CBS 173.52.</title>
        <authorList>
            <consortium name="The Broad Institute Genomics Platform"/>
            <person name="Cuomo C."/>
            <person name="de Hoog S."/>
            <person name="Gorbushina A."/>
            <person name="Stielow B."/>
            <person name="Teixiera M."/>
            <person name="Abouelleil A."/>
            <person name="Chapman S.B."/>
            <person name="Priest M."/>
            <person name="Young S.K."/>
            <person name="Wortman J."/>
            <person name="Nusbaum C."/>
            <person name="Birren B."/>
        </authorList>
    </citation>
    <scope>NUCLEOTIDE SEQUENCE [LARGE SCALE GENOMIC DNA]</scope>
    <source>
        <strain evidence="2">CBS 173.52</strain>
    </source>
</reference>
<dbReference type="GO" id="GO:0004672">
    <property type="term" value="F:protein kinase activity"/>
    <property type="evidence" value="ECO:0007669"/>
    <property type="project" value="InterPro"/>
</dbReference>
<keyword evidence="3" id="KW-1185">Reference proteome</keyword>
<dbReference type="Gene3D" id="1.10.510.10">
    <property type="entry name" value="Transferase(Phosphotransferase) domain 1"/>
    <property type="match status" value="1"/>
</dbReference>
<organism evidence="2 3">
    <name type="scientific">Cladophialophora bantiana (strain ATCC 10958 / CBS 173.52 / CDC B-1940 / NIH 8579)</name>
    <name type="common">Xylohypha bantiana</name>
    <dbReference type="NCBI Taxonomy" id="1442370"/>
    <lineage>
        <taxon>Eukaryota</taxon>
        <taxon>Fungi</taxon>
        <taxon>Dikarya</taxon>
        <taxon>Ascomycota</taxon>
        <taxon>Pezizomycotina</taxon>
        <taxon>Eurotiomycetes</taxon>
        <taxon>Chaetothyriomycetidae</taxon>
        <taxon>Chaetothyriales</taxon>
        <taxon>Herpotrichiellaceae</taxon>
        <taxon>Cladophialophora</taxon>
    </lineage>
</organism>
<proteinExistence type="predicted"/>
<evidence type="ECO:0000313" key="3">
    <source>
        <dbReference type="Proteomes" id="UP000053789"/>
    </source>
</evidence>
<dbReference type="VEuPathDB" id="FungiDB:Z519_00986"/>
<dbReference type="GeneID" id="27693914"/>
<dbReference type="PROSITE" id="PS50011">
    <property type="entry name" value="PROTEIN_KINASE_DOM"/>
    <property type="match status" value="1"/>
</dbReference>
<dbReference type="HOGENOM" id="CLU_813807_0_0_1"/>
<dbReference type="PANTHER" id="PTHR37542">
    <property type="entry name" value="HELO DOMAIN-CONTAINING PROTEIN-RELATED"/>
    <property type="match status" value="1"/>
</dbReference>
<dbReference type="AlphaFoldDB" id="A0A0D2I0R8"/>